<dbReference type="EMBL" id="CP150096">
    <property type="protein sequence ID" value="WZN47479.1"/>
    <property type="molecule type" value="Genomic_DNA"/>
</dbReference>
<name>A0ABZ2ZAG9_9BACT</name>
<dbReference type="Pfam" id="PF01103">
    <property type="entry name" value="Omp85"/>
    <property type="match status" value="1"/>
</dbReference>
<evidence type="ECO:0000259" key="4">
    <source>
        <dbReference type="Pfam" id="PF01103"/>
    </source>
</evidence>
<keyword evidence="3" id="KW-0732">Signal</keyword>
<keyword evidence="6" id="KW-1185">Reference proteome</keyword>
<comment type="subcellular location">
    <subcellularLocation>
        <location evidence="1">Membrane</location>
    </subcellularLocation>
</comment>
<reference evidence="5 6" key="1">
    <citation type="submission" date="2024-03" db="EMBL/GenBank/DDBJ databases">
        <title>Chitinophaga caseinilytica sp. nov., a casein hydrolysing bacterium isolated from forest soil.</title>
        <authorList>
            <person name="Lee D.S."/>
            <person name="Han D.M."/>
            <person name="Baek J.H."/>
            <person name="Choi D.G."/>
            <person name="Jeon J.H."/>
            <person name="Jeon C.O."/>
        </authorList>
    </citation>
    <scope>NUCLEOTIDE SEQUENCE [LARGE SCALE GENOMIC DNA]</scope>
    <source>
        <strain evidence="5 6">KACC 19118</strain>
    </source>
</reference>
<feature type="signal peptide" evidence="3">
    <location>
        <begin position="1"/>
        <end position="19"/>
    </location>
</feature>
<organism evidence="5 6">
    <name type="scientific">Chitinophaga caseinilytica</name>
    <dbReference type="NCBI Taxonomy" id="2267521"/>
    <lineage>
        <taxon>Bacteria</taxon>
        <taxon>Pseudomonadati</taxon>
        <taxon>Bacteroidota</taxon>
        <taxon>Chitinophagia</taxon>
        <taxon>Chitinophagales</taxon>
        <taxon>Chitinophagaceae</taxon>
        <taxon>Chitinophaga</taxon>
    </lineage>
</organism>
<gene>
    <name evidence="5" type="ORF">WJU22_04740</name>
</gene>
<dbReference type="Gene3D" id="2.40.160.50">
    <property type="entry name" value="membrane protein fhac: a member of the omp85/tpsb transporter family"/>
    <property type="match status" value="1"/>
</dbReference>
<evidence type="ECO:0000256" key="3">
    <source>
        <dbReference type="SAM" id="SignalP"/>
    </source>
</evidence>
<evidence type="ECO:0000313" key="6">
    <source>
        <dbReference type="Proteomes" id="UP001449657"/>
    </source>
</evidence>
<keyword evidence="2" id="KW-0472">Membrane</keyword>
<dbReference type="RefSeq" id="WP_341842114.1">
    <property type="nucleotide sequence ID" value="NZ_CP149792.1"/>
</dbReference>
<evidence type="ECO:0000256" key="1">
    <source>
        <dbReference type="ARBA" id="ARBA00004370"/>
    </source>
</evidence>
<proteinExistence type="predicted"/>
<dbReference type="InterPro" id="IPR000184">
    <property type="entry name" value="Bac_surfAg_D15"/>
</dbReference>
<evidence type="ECO:0000256" key="2">
    <source>
        <dbReference type="ARBA" id="ARBA00023136"/>
    </source>
</evidence>
<feature type="domain" description="Bacterial surface antigen (D15)" evidence="4">
    <location>
        <begin position="85"/>
        <end position="381"/>
    </location>
</feature>
<evidence type="ECO:0000313" key="5">
    <source>
        <dbReference type="EMBL" id="WZN47479.1"/>
    </source>
</evidence>
<accession>A0ABZ2ZAG9</accession>
<sequence>MRKVVSALTLCLLASGLQAQDAPIDSLLAARRRSFLPVPILGYSPEKGLEFGVVALYSYYGDKKNPAPTTRNSTASLLSTFTTNSQFKLDLRFENWTRDNLWHIRTNFRYHDFPMYFFGIGDTTHYDNRSLVGNRRYKVSAEAERRVSRHFYAGMSLLSQHDTYDSDDPKGVYPVSNLIDKEGGYYTFIGATAIFDNRDNQNYTTKGSFVRMNISWAPQFISTRSLWRLEGKASHFIPLSRKSTLGLNGYAVSTQGEVPFYMMGEMGNDNIMRGYYTGRYRDKNYIAAQAEYRYFLDPGIRIKFWFVDMHPTFALAGFAGAGTVFSNRNIDINPKPNYGAGIRWFYDKTSRLTVRLDYGIGEKRAGEKRQGGFYLSIAEAF</sequence>
<feature type="chain" id="PRO_5045860573" evidence="3">
    <location>
        <begin position="20"/>
        <end position="381"/>
    </location>
</feature>
<dbReference type="Proteomes" id="UP001449657">
    <property type="component" value="Chromosome"/>
</dbReference>
<protein>
    <submittedName>
        <fullName evidence="5">BamA/TamA family outer membrane protein</fullName>
    </submittedName>
</protein>